<comment type="function">
    <text evidence="8">Toxic component of a toxin-antitoxin (TA) system. An RNase.</text>
</comment>
<reference evidence="10 11" key="1">
    <citation type="journal article" date="2016" name="Nat. Commun.">
        <title>Thousands of microbial genomes shed light on interconnected biogeochemical processes in an aquifer system.</title>
        <authorList>
            <person name="Anantharaman K."/>
            <person name="Brown C.T."/>
            <person name="Hug L.A."/>
            <person name="Sharon I."/>
            <person name="Castelle C.J."/>
            <person name="Probst A.J."/>
            <person name="Thomas B.C."/>
            <person name="Singh A."/>
            <person name="Wilkins M.J."/>
            <person name="Karaoz U."/>
            <person name="Brodie E.L."/>
            <person name="Williams K.H."/>
            <person name="Hubbard S.S."/>
            <person name="Banfield J.F."/>
        </authorList>
    </citation>
    <scope>NUCLEOTIDE SEQUENCE [LARGE SCALE GENOMIC DNA]</scope>
</reference>
<dbReference type="GO" id="GO:0090729">
    <property type="term" value="F:toxin activity"/>
    <property type="evidence" value="ECO:0007669"/>
    <property type="project" value="UniProtKB-KW"/>
</dbReference>
<accession>A0A1F7RWD9</accession>
<evidence type="ECO:0000256" key="1">
    <source>
        <dbReference type="ARBA" id="ARBA00001946"/>
    </source>
</evidence>
<keyword evidence="4 8" id="KW-0479">Metal-binding</keyword>
<dbReference type="InterPro" id="IPR022907">
    <property type="entry name" value="VapC_family"/>
</dbReference>
<dbReference type="HAMAP" id="MF_00265">
    <property type="entry name" value="VapC_Nob1"/>
    <property type="match status" value="1"/>
</dbReference>
<dbReference type="GO" id="GO:0016787">
    <property type="term" value="F:hydrolase activity"/>
    <property type="evidence" value="ECO:0007669"/>
    <property type="project" value="UniProtKB-KW"/>
</dbReference>
<feature type="binding site" evidence="8">
    <location>
        <position position="6"/>
    </location>
    <ligand>
        <name>Mg(2+)</name>
        <dbReference type="ChEBI" id="CHEBI:18420"/>
    </ligand>
</feature>
<evidence type="ECO:0000313" key="10">
    <source>
        <dbReference type="EMBL" id="OGL45876.1"/>
    </source>
</evidence>
<dbReference type="InterPro" id="IPR002716">
    <property type="entry name" value="PIN_dom"/>
</dbReference>
<dbReference type="Pfam" id="PF01850">
    <property type="entry name" value="PIN"/>
    <property type="match status" value="1"/>
</dbReference>
<evidence type="ECO:0000256" key="4">
    <source>
        <dbReference type="ARBA" id="ARBA00022723"/>
    </source>
</evidence>
<evidence type="ECO:0000256" key="6">
    <source>
        <dbReference type="ARBA" id="ARBA00022842"/>
    </source>
</evidence>
<evidence type="ECO:0000256" key="3">
    <source>
        <dbReference type="ARBA" id="ARBA00022722"/>
    </source>
</evidence>
<dbReference type="GO" id="GO:0004540">
    <property type="term" value="F:RNA nuclease activity"/>
    <property type="evidence" value="ECO:0007669"/>
    <property type="project" value="InterPro"/>
</dbReference>
<feature type="binding site" evidence="8">
    <location>
        <position position="100"/>
    </location>
    <ligand>
        <name>Mg(2+)</name>
        <dbReference type="ChEBI" id="CHEBI:18420"/>
    </ligand>
</feature>
<dbReference type="GO" id="GO:0000287">
    <property type="term" value="F:magnesium ion binding"/>
    <property type="evidence" value="ECO:0007669"/>
    <property type="project" value="UniProtKB-UniRule"/>
</dbReference>
<gene>
    <name evidence="8" type="primary">vapC</name>
    <name evidence="10" type="ORF">A2161_16475</name>
</gene>
<dbReference type="Proteomes" id="UP000179266">
    <property type="component" value="Unassembled WGS sequence"/>
</dbReference>
<dbReference type="EMBL" id="MGDD01000157">
    <property type="protein sequence ID" value="OGL45876.1"/>
    <property type="molecule type" value="Genomic_DNA"/>
</dbReference>
<feature type="domain" description="PIN" evidence="9">
    <location>
        <begin position="3"/>
        <end position="127"/>
    </location>
</feature>
<comment type="similarity">
    <text evidence="7 8">Belongs to the PINc/VapC protein family.</text>
</comment>
<dbReference type="InterPro" id="IPR029060">
    <property type="entry name" value="PIN-like_dom_sf"/>
</dbReference>
<keyword evidence="2 8" id="KW-1277">Toxin-antitoxin system</keyword>
<keyword evidence="6 8" id="KW-0460">Magnesium</keyword>
<evidence type="ECO:0000256" key="5">
    <source>
        <dbReference type="ARBA" id="ARBA00022801"/>
    </source>
</evidence>
<comment type="caution">
    <text evidence="10">The sequence shown here is derived from an EMBL/GenBank/DDBJ whole genome shotgun (WGS) entry which is preliminary data.</text>
</comment>
<evidence type="ECO:0000256" key="8">
    <source>
        <dbReference type="HAMAP-Rule" id="MF_00265"/>
    </source>
</evidence>
<dbReference type="EC" id="3.1.-.-" evidence="8"/>
<dbReference type="PANTHER" id="PTHR33653:SF1">
    <property type="entry name" value="RIBONUCLEASE VAPC2"/>
    <property type="match status" value="1"/>
</dbReference>
<dbReference type="InterPro" id="IPR050556">
    <property type="entry name" value="Type_II_TA_system_RNase"/>
</dbReference>
<proteinExistence type="inferred from homology"/>
<keyword evidence="8" id="KW-0800">Toxin</keyword>
<dbReference type="AlphaFoldDB" id="A0A1F7RWD9"/>
<protein>
    <recommendedName>
        <fullName evidence="8">Ribonuclease VapC</fullName>
        <shortName evidence="8">RNase VapC</shortName>
        <ecNumber evidence="8">3.1.-.-</ecNumber>
    </recommendedName>
    <alternativeName>
        <fullName evidence="8">Toxin VapC</fullName>
    </alternativeName>
</protein>
<evidence type="ECO:0000259" key="9">
    <source>
        <dbReference type="Pfam" id="PF01850"/>
    </source>
</evidence>
<sequence length="137" mass="15349">MGIIIDTNILIELEKGRVNLPDYISGREKEKIFISVITASELLHGVWRAADSSIRSRRTAFVEAILTNIPLLPIDLPVARVHAQIWAELQSKGIMIGLHDSWIAALCISNDFVLITSNIEEFKRVPGLKLECWQSSV</sequence>
<keyword evidence="3 8" id="KW-0540">Nuclease</keyword>
<keyword evidence="5 8" id="KW-0378">Hydrolase</keyword>
<evidence type="ECO:0000313" key="11">
    <source>
        <dbReference type="Proteomes" id="UP000179266"/>
    </source>
</evidence>
<organism evidence="10 11">
    <name type="scientific">Candidatus Schekmanbacteria bacterium RBG_13_48_7</name>
    <dbReference type="NCBI Taxonomy" id="1817878"/>
    <lineage>
        <taxon>Bacteria</taxon>
        <taxon>Candidatus Schekmaniibacteriota</taxon>
    </lineage>
</organism>
<dbReference type="SUPFAM" id="SSF88723">
    <property type="entry name" value="PIN domain-like"/>
    <property type="match status" value="1"/>
</dbReference>
<comment type="cofactor">
    <cofactor evidence="1 8">
        <name>Mg(2+)</name>
        <dbReference type="ChEBI" id="CHEBI:18420"/>
    </cofactor>
</comment>
<evidence type="ECO:0000256" key="7">
    <source>
        <dbReference type="ARBA" id="ARBA00038093"/>
    </source>
</evidence>
<name>A0A1F7RWD9_9BACT</name>
<dbReference type="Gene3D" id="3.40.50.1010">
    <property type="entry name" value="5'-nuclease"/>
    <property type="match status" value="1"/>
</dbReference>
<evidence type="ECO:0000256" key="2">
    <source>
        <dbReference type="ARBA" id="ARBA00022649"/>
    </source>
</evidence>
<dbReference type="CDD" id="cd18733">
    <property type="entry name" value="PIN_RfVapC1-like"/>
    <property type="match status" value="1"/>
</dbReference>
<dbReference type="PANTHER" id="PTHR33653">
    <property type="entry name" value="RIBONUCLEASE VAPC2"/>
    <property type="match status" value="1"/>
</dbReference>